<evidence type="ECO:0000256" key="3">
    <source>
        <dbReference type="ARBA" id="ARBA00022729"/>
    </source>
</evidence>
<feature type="compositionally biased region" description="Low complexity" evidence="4">
    <location>
        <begin position="364"/>
        <end position="384"/>
    </location>
</feature>
<feature type="compositionally biased region" description="Polar residues" evidence="4">
    <location>
        <begin position="682"/>
        <end position="702"/>
    </location>
</feature>
<reference evidence="6 7" key="1">
    <citation type="journal article" date="2017" name="Gigascience">
        <title>Draft genome of the honey bee ectoparasitic mite, Tropilaelaps mercedesae, is shaped by the parasitic life history.</title>
        <authorList>
            <person name="Dong X."/>
            <person name="Armstrong S.D."/>
            <person name="Xia D."/>
            <person name="Makepeace B.L."/>
            <person name="Darby A.C."/>
            <person name="Kadowaki T."/>
        </authorList>
    </citation>
    <scope>NUCLEOTIDE SEQUENCE [LARGE SCALE GENOMIC DNA]</scope>
    <source>
        <strain evidence="6">Wuxi-XJTLU</strain>
    </source>
</reference>
<dbReference type="PANTHER" id="PTHR46698:SF3">
    <property type="entry name" value="TENECTIN ISOFORM 1-RELATED"/>
    <property type="match status" value="1"/>
</dbReference>
<dbReference type="PANTHER" id="PTHR46698">
    <property type="entry name" value="CROSSVEINLESS 2"/>
    <property type="match status" value="1"/>
</dbReference>
<protein>
    <recommendedName>
        <fullName evidence="5">VWFC domain-containing protein</fullName>
    </recommendedName>
</protein>
<name>A0A1V9X550_9ACAR</name>
<feature type="region of interest" description="Disordered" evidence="4">
    <location>
        <begin position="1129"/>
        <end position="1231"/>
    </location>
</feature>
<keyword evidence="7" id="KW-1185">Reference proteome</keyword>
<feature type="compositionally biased region" description="Polar residues" evidence="4">
    <location>
        <begin position="9"/>
        <end position="25"/>
    </location>
</feature>
<feature type="non-terminal residue" evidence="6">
    <location>
        <position position="1"/>
    </location>
</feature>
<keyword evidence="2" id="KW-0964">Secreted</keyword>
<dbReference type="InterPro" id="IPR052424">
    <property type="entry name" value="Kielin_Chordin-BMP_Reg"/>
</dbReference>
<dbReference type="OrthoDB" id="365605at2759"/>
<gene>
    <name evidence="6" type="ORF">BIW11_12868</name>
</gene>
<feature type="region of interest" description="Disordered" evidence="4">
    <location>
        <begin position="682"/>
        <end position="704"/>
    </location>
</feature>
<feature type="compositionally biased region" description="Basic and acidic residues" evidence="4">
    <location>
        <begin position="1535"/>
        <end position="1544"/>
    </location>
</feature>
<comment type="subcellular location">
    <subcellularLocation>
        <location evidence="1">Secreted</location>
    </subcellularLocation>
</comment>
<keyword evidence="3" id="KW-0732">Signal</keyword>
<feature type="compositionally biased region" description="Polar residues" evidence="4">
    <location>
        <begin position="522"/>
        <end position="542"/>
    </location>
</feature>
<feature type="region of interest" description="Disordered" evidence="4">
    <location>
        <begin position="1518"/>
        <end position="1544"/>
    </location>
</feature>
<feature type="region of interest" description="Disordered" evidence="4">
    <location>
        <begin position="1038"/>
        <end position="1081"/>
    </location>
</feature>
<feature type="compositionally biased region" description="Pro residues" evidence="4">
    <location>
        <begin position="1176"/>
        <end position="1186"/>
    </location>
</feature>
<evidence type="ECO:0000256" key="1">
    <source>
        <dbReference type="ARBA" id="ARBA00004613"/>
    </source>
</evidence>
<feature type="compositionally biased region" description="Low complexity" evidence="4">
    <location>
        <begin position="1368"/>
        <end position="1385"/>
    </location>
</feature>
<proteinExistence type="predicted"/>
<feature type="region of interest" description="Disordered" evidence="4">
    <location>
        <begin position="985"/>
        <end position="1012"/>
    </location>
</feature>
<dbReference type="InParanoid" id="A0A1V9X550"/>
<dbReference type="InterPro" id="IPR001007">
    <property type="entry name" value="VWF_dom"/>
</dbReference>
<dbReference type="Proteomes" id="UP000192247">
    <property type="component" value="Unassembled WGS sequence"/>
</dbReference>
<feature type="compositionally biased region" description="Polar residues" evidence="4">
    <location>
        <begin position="1166"/>
        <end position="1175"/>
    </location>
</feature>
<dbReference type="GO" id="GO:0005576">
    <property type="term" value="C:extracellular region"/>
    <property type="evidence" value="ECO:0007669"/>
    <property type="project" value="UniProtKB-SubCell"/>
</dbReference>
<dbReference type="SUPFAM" id="SSF57603">
    <property type="entry name" value="FnI-like domain"/>
    <property type="match status" value="2"/>
</dbReference>
<feature type="region of interest" description="Disordered" evidence="4">
    <location>
        <begin position="496"/>
        <end position="559"/>
    </location>
</feature>
<dbReference type="EMBL" id="MNPL01024489">
    <property type="protein sequence ID" value="OQR68511.1"/>
    <property type="molecule type" value="Genomic_DNA"/>
</dbReference>
<evidence type="ECO:0000313" key="7">
    <source>
        <dbReference type="Proteomes" id="UP000192247"/>
    </source>
</evidence>
<feature type="region of interest" description="Disordered" evidence="4">
    <location>
        <begin position="908"/>
        <end position="936"/>
    </location>
</feature>
<feature type="domain" description="VWFC" evidence="5">
    <location>
        <begin position="1251"/>
        <end position="1313"/>
    </location>
</feature>
<evidence type="ECO:0000259" key="5">
    <source>
        <dbReference type="PROSITE" id="PS50184"/>
    </source>
</evidence>
<organism evidence="6 7">
    <name type="scientific">Tropilaelaps mercedesae</name>
    <dbReference type="NCBI Taxonomy" id="418985"/>
    <lineage>
        <taxon>Eukaryota</taxon>
        <taxon>Metazoa</taxon>
        <taxon>Ecdysozoa</taxon>
        <taxon>Arthropoda</taxon>
        <taxon>Chelicerata</taxon>
        <taxon>Arachnida</taxon>
        <taxon>Acari</taxon>
        <taxon>Parasitiformes</taxon>
        <taxon>Mesostigmata</taxon>
        <taxon>Gamasina</taxon>
        <taxon>Dermanyssoidea</taxon>
        <taxon>Laelapidae</taxon>
        <taxon>Tropilaelaps</taxon>
    </lineage>
</organism>
<feature type="non-terminal residue" evidence="6">
    <location>
        <position position="1544"/>
    </location>
</feature>
<comment type="caution">
    <text evidence="6">The sequence shown here is derived from an EMBL/GenBank/DDBJ whole genome shotgun (WGS) entry which is preliminary data.</text>
</comment>
<dbReference type="SMART" id="SM00214">
    <property type="entry name" value="VWC"/>
    <property type="match status" value="2"/>
</dbReference>
<evidence type="ECO:0000256" key="2">
    <source>
        <dbReference type="ARBA" id="ARBA00022525"/>
    </source>
</evidence>
<sequence>ESRRKLEKLSTSQQLPDASEGNTRSPDPFNVGESISTTSQNFPKLTAANEAHEPNDFDSLVDEHLVTVVAPEWTQNGDQKNTDRWPSAMARHDDSPVVVTSSPELTSISTVETEAARQNQSIPGACHSDGAWFMEGSAMLRPRKEPTNSNSSLTVDSIFHGCSFCYCLRGRRRCVRPRCALRVPGCTPRYADPSDCCPVGYDCIASQSMTTDTGESARVTSTERTTTTTASTTQRTSVPIGGCLHKGRVYGVGAVLPIQEPCRTCICFPRGPVCSPVECPLAAPACVGITPPGHCCPTEYICDTIRNTHNETEQLKIIPDPRPGSVKEIHLFRKLDHASFEEHPTTISENRTHHRDVTLPTIFSTATTTSSTGASTSQGTTESSDASSVSTKDNDARSEKTFSSPGGKGQGSTQNDQEKNVRLLPSEVQLEKKPTANSSQELHEWKLASNKVIVDASHINSSANGTINLFYTPEVILDPNLGIDAIELLQRPHTTDKSLLPSEESSTNTEATPAAVLRTPDGTLTTPSTEKPEQQDTTSSLTPRVDPPEAIDESPIAKVTKSSHLHLNLDLIDFRTNRPPEDHLTEQQQPIYVPEEQVERISARTNDNAPTIRPIFTESNEVVSGTPPKRVQYTTEVPKFTVPVYLAEASSPTFSKVQSVYIGSDEDGASKLRDQQRVAMAQNGSGFSSTSEVNANKASATESVDLEGSASTTLASYTKLPVDIDAKLSRTSNNKKSTFTVNLGSHITVAYDSAEVTTEEGITTAKESEFSRDVTLRQLLASTAPPPSSSTDGNVRSDQEPPTWGTPPTTRATSELPTPTESIFTLEQKQLRDDHLTPTETANVKLTKKHGDDVTTIPGLIISTPSSLLKAAHEQHMKGREDDSSSSVTIPYIITTSDVVNNEYRLRQHSRQPGDAVTSAETTTPASTTPTLRVVPQRSQAELIEPSGQSSSTTANVIYRDLGPEPKSIDAQQLNKLNQLLNAEDRRKESDASGATHTGSGGPPVSSPKTGSIDFAEGVKLFSTLLLSGLAMSNRRETTTPTQILSPVTSLAQLPSSGPSPPDSLSSTANPSNADSRRYQRPPLYQSAIAFDNRRPDISGPQLYQFSSAIPIPVTAHPLPLERNNELGHKASPVRKQQLKPNYAFDQPRRREDFSPQQYYVDDPTLSDSAGVETQSPPPSPPPPPSYAKTEPSRTTGPSTGRPSSNDGPSTSSRPTLKQATTQSTRANNGAHKPTIVFNTHLGEPPFTQGSNCFINGATYADGEDIPKADACELCRCYFGEELCTIRRCPQPPGSDCRAEPVPGSCCPRYTCKPESVTLPPSAAGGPVVDDGFHQPDHPKFVPHIDILMAPQGDQRLLPYHHHSTHHGTSAKGSQKGTSTTTQQGFRRGGSSSNWKKGRPLPSPSYNPFFPGPRRDTPPPRPTPTPTVLADKYVSREDLVASTTALPVSTGPARGFGNPSGQTPLPLENEIAATSDRSINRHTGADDFTTIPTATLEALLQHAAAERKPFISNVDHEALGAQSGRANATQLDQPLPRESEGVNP</sequence>
<accession>A0A1V9X550</accession>
<dbReference type="STRING" id="418985.A0A1V9X550"/>
<feature type="region of interest" description="Disordered" evidence="4">
    <location>
        <begin position="1"/>
        <end position="41"/>
    </location>
</feature>
<feature type="compositionally biased region" description="Polar residues" evidence="4">
    <location>
        <begin position="806"/>
        <end position="819"/>
    </location>
</feature>
<dbReference type="PROSITE" id="PS50184">
    <property type="entry name" value="VWFC_2"/>
    <property type="match status" value="2"/>
</dbReference>
<feature type="domain" description="VWFC" evidence="5">
    <location>
        <begin position="241"/>
        <end position="303"/>
    </location>
</feature>
<evidence type="ECO:0000256" key="4">
    <source>
        <dbReference type="SAM" id="MobiDB-lite"/>
    </source>
</evidence>
<evidence type="ECO:0000313" key="6">
    <source>
        <dbReference type="EMBL" id="OQR68511.1"/>
    </source>
</evidence>
<feature type="compositionally biased region" description="Low complexity" evidence="4">
    <location>
        <begin position="918"/>
        <end position="931"/>
    </location>
</feature>
<feature type="compositionally biased region" description="Polar residues" evidence="4">
    <location>
        <begin position="1039"/>
        <end position="1054"/>
    </location>
</feature>
<feature type="compositionally biased region" description="Polar residues" evidence="4">
    <location>
        <begin position="1193"/>
        <end position="1228"/>
    </location>
</feature>
<feature type="region of interest" description="Disordered" evidence="4">
    <location>
        <begin position="1358"/>
        <end position="1465"/>
    </location>
</feature>
<feature type="region of interest" description="Disordered" evidence="4">
    <location>
        <begin position="782"/>
        <end position="819"/>
    </location>
</feature>
<feature type="region of interest" description="Disordered" evidence="4">
    <location>
        <begin position="363"/>
        <end position="442"/>
    </location>
</feature>